<dbReference type="Pfam" id="PF12500">
    <property type="entry name" value="TRSP"/>
    <property type="match status" value="1"/>
</dbReference>
<keyword evidence="2" id="KW-0808">Transferase</keyword>
<reference evidence="2 3" key="1">
    <citation type="submission" date="2017-06" db="EMBL/GenBank/DDBJ databases">
        <authorList>
            <person name="Kim H.J."/>
            <person name="Triplett B.A."/>
        </authorList>
    </citation>
    <scope>NUCLEOTIDE SEQUENCE [LARGE SCALE GENOMIC DNA]</scope>
    <source>
        <strain evidence="2">FRACA_ARgP5</strain>
    </source>
</reference>
<feature type="domain" description="TRSP" evidence="1">
    <location>
        <begin position="14"/>
        <end position="140"/>
    </location>
</feature>
<sequence>MRWLTADWPADLPDGARHGWTPAHRRRLASAVAPVAAQVRAALTVPGGRTLVLGTEELMYTPMRIADALARRGPGEVRYQSTTRSPVHPVDVDGYAIRTALTFPAPDDPGRDSHLYNVRPDSYDDIVVVVDEGVDAAAPAPVADPSGLVARLRPCAPVTVLTLPAHRPAPRPATTRPEPSR</sequence>
<dbReference type="GO" id="GO:0016740">
    <property type="term" value="F:transferase activity"/>
    <property type="evidence" value="ECO:0007669"/>
    <property type="project" value="UniProtKB-KW"/>
</dbReference>
<dbReference type="AlphaFoldDB" id="A0A2I2KKE8"/>
<evidence type="ECO:0000313" key="3">
    <source>
        <dbReference type="Proteomes" id="UP000234331"/>
    </source>
</evidence>
<name>A0A2I2KKE8_9ACTN</name>
<organism evidence="2 3">
    <name type="scientific">Frankia canadensis</name>
    <dbReference type="NCBI Taxonomy" id="1836972"/>
    <lineage>
        <taxon>Bacteria</taxon>
        <taxon>Bacillati</taxon>
        <taxon>Actinomycetota</taxon>
        <taxon>Actinomycetes</taxon>
        <taxon>Frankiales</taxon>
        <taxon>Frankiaceae</taxon>
        <taxon>Frankia</taxon>
    </lineage>
</organism>
<evidence type="ECO:0000313" key="2">
    <source>
        <dbReference type="EMBL" id="SNQ46133.1"/>
    </source>
</evidence>
<accession>A0A2I2KKE8</accession>
<dbReference type="EMBL" id="FZMO01000033">
    <property type="protein sequence ID" value="SNQ46133.1"/>
    <property type="molecule type" value="Genomic_DNA"/>
</dbReference>
<gene>
    <name evidence="2" type="ORF">FRACA_1280001</name>
</gene>
<protein>
    <submittedName>
        <fullName evidence="2">Phosphoribosyl transferase family protein</fullName>
    </submittedName>
</protein>
<proteinExistence type="predicted"/>
<dbReference type="InterPro" id="IPR022537">
    <property type="entry name" value="TRSP_dom"/>
</dbReference>
<evidence type="ECO:0000259" key="1">
    <source>
        <dbReference type="Pfam" id="PF12500"/>
    </source>
</evidence>
<keyword evidence="3" id="KW-1185">Reference proteome</keyword>
<dbReference type="Proteomes" id="UP000234331">
    <property type="component" value="Unassembled WGS sequence"/>
</dbReference>